<evidence type="ECO:0000256" key="2">
    <source>
        <dbReference type="ARBA" id="ARBA00010961"/>
    </source>
</evidence>
<comment type="similarity">
    <text evidence="2 6">Belongs to the transposase mutator family.</text>
</comment>
<evidence type="ECO:0000256" key="5">
    <source>
        <dbReference type="ARBA" id="ARBA00023172"/>
    </source>
</evidence>
<comment type="caution">
    <text evidence="7">The sequence shown here is derived from an EMBL/GenBank/DDBJ whole genome shotgun (WGS) entry which is preliminary data.</text>
</comment>
<dbReference type="EMBL" id="JAVBZS010000030">
    <property type="protein sequence ID" value="MDP8590391.1"/>
    <property type="molecule type" value="Genomic_DNA"/>
</dbReference>
<evidence type="ECO:0000256" key="1">
    <source>
        <dbReference type="ARBA" id="ARBA00002190"/>
    </source>
</evidence>
<protein>
    <recommendedName>
        <fullName evidence="6">Mutator family transposase</fullName>
    </recommendedName>
</protein>
<evidence type="ECO:0000256" key="4">
    <source>
        <dbReference type="ARBA" id="ARBA00023125"/>
    </source>
</evidence>
<dbReference type="RefSeq" id="WP_264086246.1">
    <property type="nucleotide sequence ID" value="NZ_JAIZES010000024.1"/>
</dbReference>
<keyword evidence="6" id="KW-0814">Transposable element</keyword>
<dbReference type="AlphaFoldDB" id="A0AAJ1SKQ1"/>
<proteinExistence type="inferred from homology"/>
<dbReference type="PANTHER" id="PTHR33217">
    <property type="entry name" value="TRANSPOSASE FOR INSERTION SEQUENCE ELEMENT IS1081"/>
    <property type="match status" value="1"/>
</dbReference>
<evidence type="ECO:0000313" key="7">
    <source>
        <dbReference type="EMBL" id="MDP8590391.1"/>
    </source>
</evidence>
<comment type="function">
    <text evidence="1 6">Required for the transposition of the insertion element.</text>
</comment>
<organism evidence="7 8">
    <name type="scientific">Enterococcus lactis</name>
    <dbReference type="NCBI Taxonomy" id="357441"/>
    <lineage>
        <taxon>Bacteria</taxon>
        <taxon>Bacillati</taxon>
        <taxon>Bacillota</taxon>
        <taxon>Bacilli</taxon>
        <taxon>Lactobacillales</taxon>
        <taxon>Enterococcaceae</taxon>
        <taxon>Enterococcus</taxon>
    </lineage>
</organism>
<dbReference type="GO" id="GO:0006313">
    <property type="term" value="P:DNA transposition"/>
    <property type="evidence" value="ECO:0007669"/>
    <property type="project" value="UniProtKB-UniRule"/>
</dbReference>
<sequence length="437" mass="50828">MFFSSLEISRECKIFCVNRKKGSPFCRIELPQHIHRKEDFHMNDFTTEILKTLANKGDLNELFRVHLEKAVNTLLKTELTAFLDYEKYDRIGFNTGNSRNGSYDRTVKTEYGELHLQIPRDRNGEFKQQTVPAYRRTNDTLEETVIHLFRKGITMSEIADLIEKMYGHHYTPQTMSNITKSFTEEVTAFKGRELHDSYAAIYMDATYIPLKRKTVAKEAIHIAVGIRPDGSKEVLSYAIAPTESITIWEEILLDLQERGLKNVLLFITDGLKGMVGAISRFYPKARFQHCCVHVSRNISHKVRVNNRKEVCDDFKMVYQASSKEVALEARGAFAKKWKTSYPKVVESILSNDHLLTFYDFPLAIRKSIYSTNLIESFNKQIKKYSHRKEQFQNEESMERFLVSSFDTYNQKFLGRSHKGFQQAEGELEQMLSQLIEN</sequence>
<evidence type="ECO:0000313" key="8">
    <source>
        <dbReference type="Proteomes" id="UP001238215"/>
    </source>
</evidence>
<accession>A0AAJ1SKQ1</accession>
<dbReference type="GO" id="GO:0003677">
    <property type="term" value="F:DNA binding"/>
    <property type="evidence" value="ECO:0007669"/>
    <property type="project" value="UniProtKB-UniRule"/>
</dbReference>
<gene>
    <name evidence="7" type="ORF">RAN64_10210</name>
</gene>
<evidence type="ECO:0000256" key="6">
    <source>
        <dbReference type="RuleBase" id="RU365089"/>
    </source>
</evidence>
<dbReference type="PANTHER" id="PTHR33217:SF8">
    <property type="entry name" value="MUTATOR FAMILY TRANSPOSASE"/>
    <property type="match status" value="1"/>
</dbReference>
<dbReference type="Proteomes" id="UP001238215">
    <property type="component" value="Unassembled WGS sequence"/>
</dbReference>
<dbReference type="Pfam" id="PF00872">
    <property type="entry name" value="Transposase_mut"/>
    <property type="match status" value="1"/>
</dbReference>
<keyword evidence="3 6" id="KW-0815">Transposition</keyword>
<name>A0AAJ1SKQ1_9ENTE</name>
<keyword evidence="8" id="KW-1185">Reference proteome</keyword>
<keyword evidence="4 6" id="KW-0238">DNA-binding</keyword>
<dbReference type="InterPro" id="IPR001207">
    <property type="entry name" value="Transposase_mutator"/>
</dbReference>
<evidence type="ECO:0000256" key="3">
    <source>
        <dbReference type="ARBA" id="ARBA00022578"/>
    </source>
</evidence>
<keyword evidence="5 6" id="KW-0233">DNA recombination</keyword>
<dbReference type="NCBIfam" id="NF033543">
    <property type="entry name" value="transpos_IS256"/>
    <property type="match status" value="1"/>
</dbReference>
<reference evidence="7 8" key="1">
    <citation type="submission" date="2023-08" db="EMBL/GenBank/DDBJ databases">
        <title>Whole genome sequencing of Enterococcus.</title>
        <authorList>
            <person name="Kaptchouang Tchatchouang C.D."/>
            <person name="Ateba C.N."/>
        </authorList>
    </citation>
    <scope>NUCLEOTIDE SEQUENCE [LARGE SCALE GENOMIC DNA]</scope>
    <source>
        <strain evidence="7 8">ENT3_CNKT_NWU</strain>
    </source>
</reference>
<dbReference type="GO" id="GO:0004803">
    <property type="term" value="F:transposase activity"/>
    <property type="evidence" value="ECO:0007669"/>
    <property type="project" value="UniProtKB-UniRule"/>
</dbReference>